<dbReference type="PANTHER" id="PTHR30483">
    <property type="entry name" value="LEUCINE-SPECIFIC-BINDING PROTEIN"/>
    <property type="match status" value="1"/>
</dbReference>
<protein>
    <submittedName>
        <fullName evidence="6">ABC transporter substrate-binding protein</fullName>
    </submittedName>
</protein>
<dbReference type="Pfam" id="PF13458">
    <property type="entry name" value="Peripla_BP_6"/>
    <property type="match status" value="1"/>
</dbReference>
<evidence type="ECO:0000256" key="1">
    <source>
        <dbReference type="ARBA" id="ARBA00010062"/>
    </source>
</evidence>
<evidence type="ECO:0000313" key="6">
    <source>
        <dbReference type="EMBL" id="QCI64741.1"/>
    </source>
</evidence>
<keyword evidence="2 4" id="KW-0732">Signal</keyword>
<name>A0A4D7AXB4_9HYPH</name>
<dbReference type="Proteomes" id="UP000298781">
    <property type="component" value="Chromosome"/>
</dbReference>
<evidence type="ECO:0000313" key="7">
    <source>
        <dbReference type="Proteomes" id="UP000298781"/>
    </source>
</evidence>
<accession>A0A4D7AXB4</accession>
<evidence type="ECO:0000256" key="3">
    <source>
        <dbReference type="ARBA" id="ARBA00022970"/>
    </source>
</evidence>
<comment type="similarity">
    <text evidence="1">Belongs to the leucine-binding protein family.</text>
</comment>
<dbReference type="PANTHER" id="PTHR30483:SF6">
    <property type="entry name" value="PERIPLASMIC BINDING PROTEIN OF ABC TRANSPORTER FOR NATURAL AMINO ACIDS"/>
    <property type="match status" value="1"/>
</dbReference>
<keyword evidence="7" id="KW-1185">Reference proteome</keyword>
<dbReference type="SUPFAM" id="SSF53822">
    <property type="entry name" value="Periplasmic binding protein-like I"/>
    <property type="match status" value="1"/>
</dbReference>
<dbReference type="RefSeq" id="WP_136960192.1">
    <property type="nucleotide sequence ID" value="NZ_CP039690.1"/>
</dbReference>
<evidence type="ECO:0000256" key="4">
    <source>
        <dbReference type="SAM" id="SignalP"/>
    </source>
</evidence>
<dbReference type="KEGG" id="pstg:E8M01_11220"/>
<dbReference type="CDD" id="cd06359">
    <property type="entry name" value="PBP1_Nba-like"/>
    <property type="match status" value="1"/>
</dbReference>
<dbReference type="Gene3D" id="3.40.50.2300">
    <property type="match status" value="2"/>
</dbReference>
<dbReference type="InterPro" id="IPR028082">
    <property type="entry name" value="Peripla_BP_I"/>
</dbReference>
<organism evidence="6 7">
    <name type="scientific">Phreatobacter stygius</name>
    <dbReference type="NCBI Taxonomy" id="1940610"/>
    <lineage>
        <taxon>Bacteria</taxon>
        <taxon>Pseudomonadati</taxon>
        <taxon>Pseudomonadota</taxon>
        <taxon>Alphaproteobacteria</taxon>
        <taxon>Hyphomicrobiales</taxon>
        <taxon>Phreatobacteraceae</taxon>
        <taxon>Phreatobacter</taxon>
    </lineage>
</organism>
<dbReference type="EMBL" id="CP039690">
    <property type="protein sequence ID" value="QCI64741.1"/>
    <property type="molecule type" value="Genomic_DNA"/>
</dbReference>
<evidence type="ECO:0000256" key="2">
    <source>
        <dbReference type="ARBA" id="ARBA00022729"/>
    </source>
</evidence>
<feature type="chain" id="PRO_5020390269" evidence="4">
    <location>
        <begin position="25"/>
        <end position="400"/>
    </location>
</feature>
<gene>
    <name evidence="6" type="ORF">E8M01_11220</name>
</gene>
<keyword evidence="3" id="KW-0029">Amino-acid transport</keyword>
<evidence type="ECO:0000259" key="5">
    <source>
        <dbReference type="Pfam" id="PF13458"/>
    </source>
</evidence>
<dbReference type="GO" id="GO:0006865">
    <property type="term" value="P:amino acid transport"/>
    <property type="evidence" value="ECO:0007669"/>
    <property type="project" value="UniProtKB-KW"/>
</dbReference>
<dbReference type="InterPro" id="IPR051010">
    <property type="entry name" value="BCAA_transport"/>
</dbReference>
<dbReference type="InterPro" id="IPR028081">
    <property type="entry name" value="Leu-bd"/>
</dbReference>
<reference evidence="6 7" key="1">
    <citation type="submission" date="2019-04" db="EMBL/GenBank/DDBJ databases">
        <title>Phreatobacter aquaticus sp. nov.</title>
        <authorList>
            <person name="Choi A."/>
        </authorList>
    </citation>
    <scope>NUCLEOTIDE SEQUENCE [LARGE SCALE GENOMIC DNA]</scope>
    <source>
        <strain evidence="6 7">KCTC 52518</strain>
    </source>
</reference>
<feature type="domain" description="Leucine-binding protein" evidence="5">
    <location>
        <begin position="31"/>
        <end position="368"/>
    </location>
</feature>
<dbReference type="OrthoDB" id="435355at2"/>
<feature type="signal peptide" evidence="4">
    <location>
        <begin position="1"/>
        <end position="24"/>
    </location>
</feature>
<proteinExistence type="inferred from homology"/>
<keyword evidence="3" id="KW-0813">Transport</keyword>
<sequence>MKSTIAALALASLMPHLTPLAAQAQEPPRTPIKIGFVSTFSGPSGQLGQELLLGFRLGIASVGGQLGGRPVEIIEGDDQAKPDVGRQLVDKMIESNRVQIITGINFSNVLLAVAKPALDAGAFVISVNAGPSQLAGRGCHPRFFAAAFQNDTSAEAMGLHLTAKGVRRVYLMAPNYPAGRDYLNGFKRTFKGEIVGEVYTAFGQLDYAAEIAQLRAAGPEAVFFFYPGGMGINFVKQYAQAGLRAAVPLYGPSFSLDQTVLPAIGDAALGAFASSFWSESLDNAASRKFVADFEAAHGRIPAPYAAQGYDAARLIDAALKSIGGRIEDKAAFQRALETVTFDTVRGRFRFNTNHFPIQDFYLNEIVKDDRGRLVMGLRERIVADYPDAYAGECRMRPATN</sequence>
<dbReference type="AlphaFoldDB" id="A0A4D7AXB4"/>